<reference evidence="2" key="2">
    <citation type="submission" date="2015-01" db="EMBL/GenBank/DDBJ databases">
        <title>Evolutionary Origins and Diversification of the Mycorrhizal Mutualists.</title>
        <authorList>
            <consortium name="DOE Joint Genome Institute"/>
            <consortium name="Mycorrhizal Genomics Consortium"/>
            <person name="Kohler A."/>
            <person name="Kuo A."/>
            <person name="Nagy L.G."/>
            <person name="Floudas D."/>
            <person name="Copeland A."/>
            <person name="Barry K.W."/>
            <person name="Cichocki N."/>
            <person name="Veneault-Fourrey C."/>
            <person name="LaButti K."/>
            <person name="Lindquist E.A."/>
            <person name="Lipzen A."/>
            <person name="Lundell T."/>
            <person name="Morin E."/>
            <person name="Murat C."/>
            <person name="Riley R."/>
            <person name="Ohm R."/>
            <person name="Sun H."/>
            <person name="Tunlid A."/>
            <person name="Henrissat B."/>
            <person name="Grigoriev I.V."/>
            <person name="Hibbett D.S."/>
            <person name="Martin F."/>
        </authorList>
    </citation>
    <scope>NUCLEOTIDE SEQUENCE [LARGE SCALE GENOMIC DNA]</scope>
    <source>
        <strain evidence="2">Marx 270</strain>
    </source>
</reference>
<accession>A0A0C3PGQ1</accession>
<proteinExistence type="predicted"/>
<dbReference type="Proteomes" id="UP000054217">
    <property type="component" value="Unassembled WGS sequence"/>
</dbReference>
<dbReference type="InParanoid" id="A0A0C3PGQ1"/>
<name>A0A0C3PGQ1_PISTI</name>
<keyword evidence="2" id="KW-1185">Reference proteome</keyword>
<reference evidence="1 2" key="1">
    <citation type="submission" date="2014-04" db="EMBL/GenBank/DDBJ databases">
        <authorList>
            <consortium name="DOE Joint Genome Institute"/>
            <person name="Kuo A."/>
            <person name="Kohler A."/>
            <person name="Costa M.D."/>
            <person name="Nagy L.G."/>
            <person name="Floudas D."/>
            <person name="Copeland A."/>
            <person name="Barry K.W."/>
            <person name="Cichocki N."/>
            <person name="Veneault-Fourrey C."/>
            <person name="LaButti K."/>
            <person name="Lindquist E.A."/>
            <person name="Lipzen A."/>
            <person name="Lundell T."/>
            <person name="Morin E."/>
            <person name="Murat C."/>
            <person name="Sun H."/>
            <person name="Tunlid A."/>
            <person name="Henrissat B."/>
            <person name="Grigoriev I.V."/>
            <person name="Hibbett D.S."/>
            <person name="Martin F."/>
            <person name="Nordberg H.P."/>
            <person name="Cantor M.N."/>
            <person name="Hua S.X."/>
        </authorList>
    </citation>
    <scope>NUCLEOTIDE SEQUENCE [LARGE SCALE GENOMIC DNA]</scope>
    <source>
        <strain evidence="1 2">Marx 270</strain>
    </source>
</reference>
<gene>
    <name evidence="1" type="ORF">M404DRAFT_997750</name>
</gene>
<dbReference type="HOGENOM" id="CLU_2980051_0_0_1"/>
<sequence length="58" mass="6522">MNDMNHPNESILDTCKLTMVYLPMSQVLLEALPSCSVWEGRFPLVETCTFTSAIVTDK</sequence>
<dbReference type="AlphaFoldDB" id="A0A0C3PGQ1"/>
<organism evidence="1 2">
    <name type="scientific">Pisolithus tinctorius Marx 270</name>
    <dbReference type="NCBI Taxonomy" id="870435"/>
    <lineage>
        <taxon>Eukaryota</taxon>
        <taxon>Fungi</taxon>
        <taxon>Dikarya</taxon>
        <taxon>Basidiomycota</taxon>
        <taxon>Agaricomycotina</taxon>
        <taxon>Agaricomycetes</taxon>
        <taxon>Agaricomycetidae</taxon>
        <taxon>Boletales</taxon>
        <taxon>Sclerodermatineae</taxon>
        <taxon>Pisolithaceae</taxon>
        <taxon>Pisolithus</taxon>
    </lineage>
</organism>
<evidence type="ECO:0000313" key="1">
    <source>
        <dbReference type="EMBL" id="KIO07566.1"/>
    </source>
</evidence>
<protein>
    <submittedName>
        <fullName evidence="1">Uncharacterized protein</fullName>
    </submittedName>
</protein>
<dbReference type="EMBL" id="KN831959">
    <property type="protein sequence ID" value="KIO07566.1"/>
    <property type="molecule type" value="Genomic_DNA"/>
</dbReference>
<evidence type="ECO:0000313" key="2">
    <source>
        <dbReference type="Proteomes" id="UP000054217"/>
    </source>
</evidence>